<proteinExistence type="predicted"/>
<organism evidence="2 3">
    <name type="scientific">Diceros bicornis minor</name>
    <name type="common">South-central black rhinoceros</name>
    <dbReference type="NCBI Taxonomy" id="77932"/>
    <lineage>
        <taxon>Eukaryota</taxon>
        <taxon>Metazoa</taxon>
        <taxon>Chordata</taxon>
        <taxon>Craniata</taxon>
        <taxon>Vertebrata</taxon>
        <taxon>Euteleostomi</taxon>
        <taxon>Mammalia</taxon>
        <taxon>Eutheria</taxon>
        <taxon>Laurasiatheria</taxon>
        <taxon>Perissodactyla</taxon>
        <taxon>Rhinocerotidae</taxon>
        <taxon>Diceros</taxon>
    </lineage>
</organism>
<feature type="compositionally biased region" description="Gly residues" evidence="1">
    <location>
        <begin position="207"/>
        <end position="217"/>
    </location>
</feature>
<feature type="compositionally biased region" description="Polar residues" evidence="1">
    <location>
        <begin position="326"/>
        <end position="337"/>
    </location>
</feature>
<accession>A0A7J7FA81</accession>
<evidence type="ECO:0000256" key="1">
    <source>
        <dbReference type="SAM" id="MobiDB-lite"/>
    </source>
</evidence>
<dbReference type="Proteomes" id="UP000551758">
    <property type="component" value="Unassembled WGS sequence"/>
</dbReference>
<feature type="region of interest" description="Disordered" evidence="1">
    <location>
        <begin position="1"/>
        <end position="232"/>
    </location>
</feature>
<feature type="region of interest" description="Disordered" evidence="1">
    <location>
        <begin position="381"/>
        <end position="482"/>
    </location>
</feature>
<feature type="compositionally biased region" description="Polar residues" evidence="1">
    <location>
        <begin position="395"/>
        <end position="406"/>
    </location>
</feature>
<feature type="region of interest" description="Disordered" evidence="1">
    <location>
        <begin position="316"/>
        <end position="338"/>
    </location>
</feature>
<sequence>MLTWVTSMGTAGLQGDVWAPSGESSLSEHPLRAPNRLRLARGKHSKGELREARPEKRAGQRPEAPRAVVHGKSRQGAHWAKTRFRRIPLVNEPEGRTGPGGGRQREDLWPSSKWRRAGTVARRAGSGTWCLDPPEWSSRRHRRGGRLRGGGGRVTGEGVQHSARGAALTSRGRGGAESRPRGDRRRPSAPRRTAAWQVGPAVRPRGRGPGSGRGGQAGREPTPALTAAPRRRSRFPLSQAAPAEVLLPPPEAALPPLPEAVSAQGLEKILLLTVPPPPRPAAGQKAPALHLLQHKEAQGPARFPASLGELARAPRRGGRLRAQQQHSPHLSPTQATSEGLAGLELRHRRFRWGLYGLLCATGRLQPRGGGHDACGRGAPRGPGHPCGAGRAHSQLGATTPPTQRPGTPSPAARNAPLTGAQRREKPCLPPFRPADKAHTAARTPRPEVAGRLRPGDFRCRSRRAGASRPLGGADFRPGEGGAPGTPGCCRACECGLFPKRRRIREVSFRGVLSADVENPAEASTDRGRAVPRRFTEAPARRARALQVRAQSRPSGEPSGGRIGPRRTEPHHGSGRAH</sequence>
<feature type="compositionally biased region" description="Basic residues" evidence="1">
    <location>
        <begin position="69"/>
        <end position="86"/>
    </location>
</feature>
<keyword evidence="3" id="KW-1185">Reference proteome</keyword>
<gene>
    <name evidence="2" type="ORF">HPG69_014469</name>
</gene>
<feature type="compositionally biased region" description="Basic and acidic residues" evidence="1">
    <location>
        <begin position="45"/>
        <end position="64"/>
    </location>
</feature>
<feature type="region of interest" description="Disordered" evidence="1">
    <location>
        <begin position="518"/>
        <end position="577"/>
    </location>
</feature>
<protein>
    <submittedName>
        <fullName evidence="2">Uncharacterized protein</fullName>
    </submittedName>
</protein>
<feature type="compositionally biased region" description="Basic and acidic residues" evidence="1">
    <location>
        <begin position="523"/>
        <end position="539"/>
    </location>
</feature>
<feature type="compositionally biased region" description="Low complexity" evidence="1">
    <location>
        <begin position="190"/>
        <end position="203"/>
    </location>
</feature>
<feature type="compositionally biased region" description="Basic and acidic residues" evidence="1">
    <location>
        <begin position="433"/>
        <end position="459"/>
    </location>
</feature>
<dbReference type="EMBL" id="JACDTQ010000870">
    <property type="protein sequence ID" value="KAF5924808.1"/>
    <property type="molecule type" value="Genomic_DNA"/>
</dbReference>
<name>A0A7J7FA81_DICBM</name>
<evidence type="ECO:0000313" key="3">
    <source>
        <dbReference type="Proteomes" id="UP000551758"/>
    </source>
</evidence>
<comment type="caution">
    <text evidence="2">The sequence shown here is derived from an EMBL/GenBank/DDBJ whole genome shotgun (WGS) entry which is preliminary data.</text>
</comment>
<dbReference type="AlphaFoldDB" id="A0A7J7FA81"/>
<evidence type="ECO:0000313" key="2">
    <source>
        <dbReference type="EMBL" id="KAF5924808.1"/>
    </source>
</evidence>
<reference evidence="2 3" key="1">
    <citation type="journal article" date="2020" name="Mol. Biol. Evol.">
        <title>Interspecific Gene Flow and the Evolution of Specialization in Black and White Rhinoceros.</title>
        <authorList>
            <person name="Moodley Y."/>
            <person name="Westbury M.V."/>
            <person name="Russo I.M."/>
            <person name="Gopalakrishnan S."/>
            <person name="Rakotoarivelo A."/>
            <person name="Olsen R.A."/>
            <person name="Prost S."/>
            <person name="Tunstall T."/>
            <person name="Ryder O.A."/>
            <person name="Dalen L."/>
            <person name="Bruford M.W."/>
        </authorList>
    </citation>
    <scope>NUCLEOTIDE SEQUENCE [LARGE SCALE GENOMIC DNA]</scope>
    <source>
        <strain evidence="2">SBR-YM</strain>
        <tissue evidence="2">Skin</tissue>
    </source>
</reference>